<dbReference type="EMBL" id="HG002276">
    <property type="protein sequence ID" value="CDF40938.1"/>
    <property type="molecule type" value="Genomic_DNA"/>
</dbReference>
<keyword evidence="5" id="KW-1185">Reference proteome</keyword>
<dbReference type="KEGG" id="ccp:CHC_T00007149001"/>
<evidence type="ECO:0000313" key="2">
    <source>
        <dbReference type="EMBL" id="CDF35953.1"/>
    </source>
</evidence>
<organism evidence="4 5">
    <name type="scientific">Chondrus crispus</name>
    <name type="common">Carrageen Irish moss</name>
    <name type="synonym">Polymorpha crispa</name>
    <dbReference type="NCBI Taxonomy" id="2769"/>
    <lineage>
        <taxon>Eukaryota</taxon>
        <taxon>Rhodophyta</taxon>
        <taxon>Florideophyceae</taxon>
        <taxon>Rhodymeniophycidae</taxon>
        <taxon>Gigartinales</taxon>
        <taxon>Gigartinaceae</taxon>
        <taxon>Chondrus</taxon>
    </lineage>
</organism>
<name>R7QT98_CHOCR</name>
<dbReference type="EMBL" id="HG002154">
    <property type="protein sequence ID" value="CDF40334.1"/>
    <property type="molecule type" value="Genomic_DNA"/>
</dbReference>
<dbReference type="KEGG" id="ccp:CHC_T00007536001"/>
<reference evidence="4" key="2">
    <citation type="journal article" date="2013" name="Proc. Natl. Acad. Sci. U.S.A.">
        <title>Genome structure and metabolic features in the red seaweed Chondrus crispus shed light on evolution of the Archaeplastida.</title>
        <authorList>
            <person name="Collen J."/>
            <person name="Porcel B."/>
            <person name="Carre W."/>
            <person name="Ball S.G."/>
            <person name="Chaparro C."/>
            <person name="Tonon T."/>
            <person name="Barbeyron T."/>
            <person name="Michel G."/>
            <person name="Noel B."/>
            <person name="Valentin K."/>
            <person name="Elias M."/>
            <person name="Artiguenave F."/>
            <person name="Arun A."/>
            <person name="Aury J.M."/>
            <person name="Barbosa-Neto J.F."/>
            <person name="Bothwell J.H."/>
            <person name="Bouget F.Y."/>
            <person name="Brillet L."/>
            <person name="Cabello-Hurtado F."/>
            <person name="Capella-Gutierrez S."/>
            <person name="Charrier B."/>
            <person name="Cladiere L."/>
            <person name="Cock J.M."/>
            <person name="Coelho S.M."/>
            <person name="Colleoni C."/>
            <person name="Czjzek M."/>
            <person name="Da Silva C."/>
            <person name="Delage L."/>
            <person name="Denoeud F."/>
            <person name="Deschamps P."/>
            <person name="Dittami S.M."/>
            <person name="Gabalden T."/>
            <person name="Gachon C.M."/>
            <person name="Groisillier A."/>
            <person name="Herve C."/>
            <person name="Jabbari K."/>
            <person name="Katinka M."/>
            <person name="Kloareg B."/>
            <person name="Kowalczyk N."/>
            <person name="Labadie K."/>
            <person name="Leblanc C."/>
            <person name="Lopez P.J."/>
            <person name="McLachlan D.H."/>
            <person name="Meslet-Cladiere L."/>
            <person name="Moustafa A."/>
            <person name="Nehr Z."/>
            <person name="Nyvall Collen P."/>
            <person name="Panaud O."/>
            <person name="Partensky F."/>
            <person name="Poulain J."/>
            <person name="Rensing S.A."/>
            <person name="Rousvoal S."/>
            <person name="Samson G."/>
            <person name="Symeonidi A."/>
            <person name="Weissenbach J."/>
            <person name="Zambounis A."/>
            <person name="Wincker P."/>
            <person name="Boyen C."/>
        </authorList>
    </citation>
    <scope>NUCLEOTIDE SEQUENCE [LARGE SCALE GENOMIC DNA]</scope>
    <source>
        <strain evidence="4">Stackhouse</strain>
    </source>
</reference>
<dbReference type="Proteomes" id="UP000012073">
    <property type="component" value="Unassembled WGS sequence"/>
</dbReference>
<dbReference type="RefSeq" id="XP_005715772.1">
    <property type="nucleotide sequence ID" value="XM_005715715.1"/>
</dbReference>
<keyword evidence="1" id="KW-1133">Transmembrane helix</keyword>
<evidence type="ECO:0000256" key="1">
    <source>
        <dbReference type="SAM" id="Phobius"/>
    </source>
</evidence>
<dbReference type="Gramene" id="CDF40334">
    <property type="protein sequence ID" value="CDF40334"/>
    <property type="gene ID" value="CHC_T00007149001"/>
</dbReference>
<gene>
    <name evidence="2" type="ORF">CHC_T00004332001</name>
    <name evidence="3" type="ORF">CHC_T00007149001</name>
    <name evidence="4" type="ORF">CHC_T00007536001</name>
</gene>
<sequence>MEFEPISVCHLKCIVLNFGAIFSIFTTRIYLDVKSNASFRNGGSSEEGCKILKL</sequence>
<dbReference type="Gramene" id="CDF40938">
    <property type="protein sequence ID" value="CDF40938"/>
    <property type="gene ID" value="CHC_T00007536001"/>
</dbReference>
<reference evidence="4" key="3">
    <citation type="submission" date="2013-05" db="EMBL/GenBank/DDBJ databases">
        <authorList>
            <person name="Genoscope - CEA"/>
        </authorList>
    </citation>
    <scope>NUCLEOTIDE SEQUENCE</scope>
    <source>
        <strain evidence="4">Stackhouse</strain>
    </source>
</reference>
<protein>
    <submittedName>
        <fullName evidence="4">Uncharacterized protein</fullName>
    </submittedName>
</protein>
<dbReference type="KEGG" id="ccp:CHC_T00004332001"/>
<dbReference type="EMBL" id="HG001752">
    <property type="protein sequence ID" value="CDF35953.1"/>
    <property type="molecule type" value="Genomic_DNA"/>
</dbReference>
<feature type="transmembrane region" description="Helical" evidence="1">
    <location>
        <begin position="14"/>
        <end position="31"/>
    </location>
</feature>
<evidence type="ECO:0000313" key="4">
    <source>
        <dbReference type="EMBL" id="CDF40938.1"/>
    </source>
</evidence>
<dbReference type="GeneID" id="17318294"/>
<evidence type="ECO:0000313" key="3">
    <source>
        <dbReference type="EMBL" id="CDF40334.1"/>
    </source>
</evidence>
<dbReference type="RefSeq" id="XP_005711232.1">
    <property type="nucleotide sequence ID" value="XM_005711175.1"/>
</dbReference>
<evidence type="ECO:0000313" key="5">
    <source>
        <dbReference type="Proteomes" id="UP000012073"/>
    </source>
</evidence>
<dbReference type="Gramene" id="CDF35953">
    <property type="protein sequence ID" value="CDF35953"/>
    <property type="gene ID" value="CHC_T00004332001"/>
</dbReference>
<keyword evidence="1" id="KW-0812">Transmembrane</keyword>
<proteinExistence type="predicted"/>
<keyword evidence="1" id="KW-0472">Membrane</keyword>
<reference evidence="5" key="1">
    <citation type="journal article" date="2013" name="Proc. Natl. Acad. Sci. U.S.A.">
        <title>Genome structure and metabolic features in the red seaweed Chondrus crispus shed light on evolution of the Archaeplastida.</title>
        <authorList>
            <person name="Collen J."/>
            <person name="Porcel B."/>
            <person name="Carre W."/>
            <person name="Ball S.G."/>
            <person name="Chaparro C."/>
            <person name="Tonon T."/>
            <person name="Barbeyron T."/>
            <person name="Michel G."/>
            <person name="Noel B."/>
            <person name="Valentin K."/>
            <person name="Elias M."/>
            <person name="Artiguenave F."/>
            <person name="Arun A."/>
            <person name="Aury J.M."/>
            <person name="Barbosa-Neto J.F."/>
            <person name="Bothwell J.H."/>
            <person name="Bouget F.Y."/>
            <person name="Brillet L."/>
            <person name="Cabello-Hurtado F."/>
            <person name="Capella-Gutierrez S."/>
            <person name="Charrier B."/>
            <person name="Cladiere L."/>
            <person name="Cock J.M."/>
            <person name="Coelho S.M."/>
            <person name="Colleoni C."/>
            <person name="Czjzek M."/>
            <person name="Da Silva C."/>
            <person name="Delage L."/>
            <person name="Denoeud F."/>
            <person name="Deschamps P."/>
            <person name="Dittami S.M."/>
            <person name="Gabaldon T."/>
            <person name="Gachon C.M."/>
            <person name="Groisillier A."/>
            <person name="Herve C."/>
            <person name="Jabbari K."/>
            <person name="Katinka M."/>
            <person name="Kloareg B."/>
            <person name="Kowalczyk N."/>
            <person name="Labadie K."/>
            <person name="Leblanc C."/>
            <person name="Lopez P.J."/>
            <person name="McLachlan D.H."/>
            <person name="Meslet-Cladiere L."/>
            <person name="Moustafa A."/>
            <person name="Nehr Z."/>
            <person name="Nyvall Collen P."/>
            <person name="Panaud O."/>
            <person name="Partensky F."/>
            <person name="Poulain J."/>
            <person name="Rensing S.A."/>
            <person name="Rousvoal S."/>
            <person name="Samson G."/>
            <person name="Symeonidi A."/>
            <person name="Weissenbach J."/>
            <person name="Zambounis A."/>
            <person name="Wincker P."/>
            <person name="Boyen C."/>
        </authorList>
    </citation>
    <scope>NUCLEOTIDE SEQUENCE [LARGE SCALE GENOMIC DNA]</scope>
    <source>
        <strain evidence="5">cv. Stackhouse</strain>
    </source>
</reference>
<dbReference type="GeneID" id="17323486"/>
<dbReference type="AlphaFoldDB" id="R7QT98"/>
<dbReference type="RefSeq" id="XP_005710628.1">
    <property type="nucleotide sequence ID" value="XM_005710571.1"/>
</dbReference>
<accession>R7QT98</accession>
<dbReference type="GeneID" id="17318951"/>